<comment type="caution">
    <text evidence="2">The sequence shown here is derived from an EMBL/GenBank/DDBJ whole genome shotgun (WGS) entry which is preliminary data.</text>
</comment>
<sequence length="113" mass="12232">MTRRFVKQGTNSAFVCGHCGLDVQPLLNGSVRNHCPACLHSVHLDVFPGDRAADCGGLMVPVGVESHPKKGWMILHRCATCGYEGRNKAALDDPAQPDSYDALLAVSSRERSR</sequence>
<dbReference type="RefSeq" id="WP_229670680.1">
    <property type="nucleotide sequence ID" value="NZ_BMOE01000001.1"/>
</dbReference>
<dbReference type="Pfam" id="PF12647">
    <property type="entry name" value="RNHCP"/>
    <property type="match status" value="1"/>
</dbReference>
<evidence type="ECO:0000313" key="2">
    <source>
        <dbReference type="EMBL" id="GGJ63408.1"/>
    </source>
</evidence>
<accession>A0A917P643</accession>
<reference evidence="2" key="1">
    <citation type="journal article" date="2014" name="Int. J. Syst. Evol. Microbiol.">
        <title>Complete genome sequence of Corynebacterium casei LMG S-19264T (=DSM 44701T), isolated from a smear-ripened cheese.</title>
        <authorList>
            <consortium name="US DOE Joint Genome Institute (JGI-PGF)"/>
            <person name="Walter F."/>
            <person name="Albersmeier A."/>
            <person name="Kalinowski J."/>
            <person name="Ruckert C."/>
        </authorList>
    </citation>
    <scope>NUCLEOTIDE SEQUENCE</scope>
    <source>
        <strain evidence="2">JCM 14371</strain>
    </source>
</reference>
<evidence type="ECO:0000259" key="1">
    <source>
        <dbReference type="Pfam" id="PF12647"/>
    </source>
</evidence>
<feature type="domain" description="RNHCP" evidence="1">
    <location>
        <begin position="12"/>
        <end position="95"/>
    </location>
</feature>
<protein>
    <submittedName>
        <fullName evidence="2">RNHCP domain-containing protein</fullName>
    </submittedName>
</protein>
<dbReference type="AlphaFoldDB" id="A0A917P643"/>
<keyword evidence="3" id="KW-1185">Reference proteome</keyword>
<dbReference type="InterPro" id="IPR024439">
    <property type="entry name" value="RNHCP"/>
</dbReference>
<organism evidence="2 3">
    <name type="scientific">Deinococcus aquiradiocola</name>
    <dbReference type="NCBI Taxonomy" id="393059"/>
    <lineage>
        <taxon>Bacteria</taxon>
        <taxon>Thermotogati</taxon>
        <taxon>Deinococcota</taxon>
        <taxon>Deinococci</taxon>
        <taxon>Deinococcales</taxon>
        <taxon>Deinococcaceae</taxon>
        <taxon>Deinococcus</taxon>
    </lineage>
</organism>
<reference evidence="2" key="2">
    <citation type="submission" date="2020-09" db="EMBL/GenBank/DDBJ databases">
        <authorList>
            <person name="Sun Q."/>
            <person name="Ohkuma M."/>
        </authorList>
    </citation>
    <scope>NUCLEOTIDE SEQUENCE</scope>
    <source>
        <strain evidence="2">JCM 14371</strain>
    </source>
</reference>
<dbReference type="EMBL" id="BMOE01000001">
    <property type="protein sequence ID" value="GGJ63408.1"/>
    <property type="molecule type" value="Genomic_DNA"/>
</dbReference>
<dbReference type="Proteomes" id="UP000635726">
    <property type="component" value="Unassembled WGS sequence"/>
</dbReference>
<name>A0A917P643_9DEIO</name>
<proteinExistence type="predicted"/>
<evidence type="ECO:0000313" key="3">
    <source>
        <dbReference type="Proteomes" id="UP000635726"/>
    </source>
</evidence>
<gene>
    <name evidence="2" type="ORF">GCM10008939_04100</name>
</gene>